<feature type="region of interest" description="Disordered" evidence="9">
    <location>
        <begin position="1"/>
        <end position="118"/>
    </location>
</feature>
<dbReference type="GO" id="GO:0006744">
    <property type="term" value="P:ubiquinone biosynthetic process"/>
    <property type="evidence" value="ECO:0007669"/>
    <property type="project" value="UniProtKB-UniRule"/>
</dbReference>
<evidence type="ECO:0000256" key="5">
    <source>
        <dbReference type="ARBA" id="ARBA00022946"/>
    </source>
</evidence>
<feature type="compositionally biased region" description="Low complexity" evidence="9">
    <location>
        <begin position="83"/>
        <end position="100"/>
    </location>
</feature>
<evidence type="ECO:0000313" key="12">
    <source>
        <dbReference type="Proteomes" id="UP000078576"/>
    </source>
</evidence>
<evidence type="ECO:0000259" key="10">
    <source>
        <dbReference type="Pfam" id="PF08511"/>
    </source>
</evidence>
<dbReference type="EMBL" id="KN714710">
    <property type="protein sequence ID" value="KUI58214.1"/>
    <property type="molecule type" value="Genomic_DNA"/>
</dbReference>
<evidence type="ECO:0000256" key="1">
    <source>
        <dbReference type="ARBA" id="ARBA00004173"/>
    </source>
</evidence>
<keyword evidence="12" id="KW-1185">Reference proteome</keyword>
<comment type="pathway">
    <text evidence="2 8">Cofactor biosynthesis; ubiquinone biosynthesis.</text>
</comment>
<keyword evidence="11" id="KW-0830">Ubiquinone</keyword>
<dbReference type="Gene3D" id="1.10.357.10">
    <property type="entry name" value="Tetracycline Repressor, domain 2"/>
    <property type="match status" value="1"/>
</dbReference>
<keyword evidence="6 8" id="KW-0446">Lipid-binding</keyword>
<keyword evidence="4 8" id="KW-0831">Ubiquinone biosynthesis</keyword>
<reference evidence="12" key="1">
    <citation type="submission" date="2014-12" db="EMBL/GenBank/DDBJ databases">
        <title>Genome Sequence of Valsa Canker Pathogens Uncovers a Specific Adaption of Colonization on Woody Bark.</title>
        <authorList>
            <person name="Yin Z."/>
            <person name="Liu H."/>
            <person name="Gao X."/>
            <person name="Li Z."/>
            <person name="Song N."/>
            <person name="Ke X."/>
            <person name="Dai Q."/>
            <person name="Wu Y."/>
            <person name="Sun Y."/>
            <person name="Xu J.-R."/>
            <person name="Kang Z.K."/>
            <person name="Wang L."/>
            <person name="Huang L."/>
        </authorList>
    </citation>
    <scope>NUCLEOTIDE SEQUENCE [LARGE SCALE GENOMIC DNA]</scope>
    <source>
        <strain evidence="12">SXYL134</strain>
    </source>
</reference>
<dbReference type="Pfam" id="PF08511">
    <property type="entry name" value="COQ9"/>
    <property type="match status" value="1"/>
</dbReference>
<keyword evidence="5" id="KW-0809">Transit peptide</keyword>
<evidence type="ECO:0000256" key="6">
    <source>
        <dbReference type="ARBA" id="ARBA00023121"/>
    </source>
</evidence>
<dbReference type="PANTHER" id="PTHR21427">
    <property type="entry name" value="UBIQUINONE BIOSYNTHESIS PROTEIN COQ9, MITOCHONDRIAL"/>
    <property type="match status" value="1"/>
</dbReference>
<dbReference type="InterPro" id="IPR012762">
    <property type="entry name" value="Ubiq_biosynth_COQ9"/>
</dbReference>
<evidence type="ECO:0000256" key="2">
    <source>
        <dbReference type="ARBA" id="ARBA00004749"/>
    </source>
</evidence>
<dbReference type="NCBIfam" id="TIGR02396">
    <property type="entry name" value="diverge_rpsU"/>
    <property type="match status" value="1"/>
</dbReference>
<dbReference type="Proteomes" id="UP000078576">
    <property type="component" value="Unassembled WGS sequence"/>
</dbReference>
<sequence>MGPITCRLPSGTSSSTRRAAATIAAAHARPRTAPVALTPPSSCRNLKSFTTSQISRTPSPLPSPQQQPRQSQFRLSARPRFQTTTNTTSTSSTSSPTTSTHYRPYHSYDHPSDPSPFSPTERTILTAAYAHVPEHGFTQKALALGARDAGYLDISTNVLPDGVFSLIQWHLVSQREALAVKAKVLFGGEGEEGGGGGGARLGLGKKVEMLTWERLMGNKAVVGRLQEALAVMAQPSYVPGSLKELAKLSDEIWFLVGDTAVDPSWYTKRASLSATYASAELFMTSDHSEGFVETRKFLQRRLSEAQDIGGTLKSLGQWVGFTANAGLNVLRSKGMRI</sequence>
<comment type="function">
    <text evidence="8">Membrane-associated protein that warps the membrane surface to access and bind aromatic isoprenes with high specificity, including ubiquinone (CoQ) isoprene intermediates and presents them directly to Coq7, therefore facilitating the Coq7-mediated hydroxylase step. Participates in the biosynthesis of coenzyme Q, also named ubiquinone, an essential lipid-soluble electron transporter for aerobic cellular respiration.</text>
</comment>
<feature type="domain" description="COQ9 C-terminal" evidence="10">
    <location>
        <begin position="239"/>
        <end position="308"/>
    </location>
</feature>
<evidence type="ECO:0000256" key="9">
    <source>
        <dbReference type="SAM" id="MobiDB-lite"/>
    </source>
</evidence>
<gene>
    <name evidence="11" type="ORF">VP1G_05491</name>
</gene>
<protein>
    <recommendedName>
        <fullName evidence="8">Ubiquinone biosynthesis protein</fullName>
    </recommendedName>
</protein>
<comment type="subcellular location">
    <subcellularLocation>
        <location evidence="1 8">Mitochondrion</location>
    </subcellularLocation>
</comment>
<evidence type="ECO:0000256" key="7">
    <source>
        <dbReference type="ARBA" id="ARBA00023128"/>
    </source>
</evidence>
<dbReference type="GO" id="GO:0005743">
    <property type="term" value="C:mitochondrial inner membrane"/>
    <property type="evidence" value="ECO:0007669"/>
    <property type="project" value="TreeGrafter"/>
</dbReference>
<proteinExistence type="inferred from homology"/>
<dbReference type="OrthoDB" id="619536at2759"/>
<name>A0A194V2T2_CYTMA</name>
<dbReference type="STRING" id="694573.A0A194V2T2"/>
<keyword evidence="7 8" id="KW-0496">Mitochondrion</keyword>
<comment type="similarity">
    <text evidence="3 8">Belongs to the COQ9 family.</text>
</comment>
<feature type="compositionally biased region" description="Low complexity" evidence="9">
    <location>
        <begin position="9"/>
        <end position="36"/>
    </location>
</feature>
<dbReference type="PANTHER" id="PTHR21427:SF19">
    <property type="entry name" value="UBIQUINONE BIOSYNTHESIS PROTEIN COQ9, MITOCHONDRIAL"/>
    <property type="match status" value="1"/>
</dbReference>
<feature type="compositionally biased region" description="Polar residues" evidence="9">
    <location>
        <begin position="39"/>
        <end position="54"/>
    </location>
</feature>
<evidence type="ECO:0000256" key="8">
    <source>
        <dbReference type="RuleBase" id="RU366063"/>
    </source>
</evidence>
<evidence type="ECO:0000256" key="3">
    <source>
        <dbReference type="ARBA" id="ARBA00010766"/>
    </source>
</evidence>
<dbReference type="InterPro" id="IPR013718">
    <property type="entry name" value="COQ9_C"/>
</dbReference>
<dbReference type="GO" id="GO:0008289">
    <property type="term" value="F:lipid binding"/>
    <property type="evidence" value="ECO:0007669"/>
    <property type="project" value="UniProtKB-UniRule"/>
</dbReference>
<feature type="compositionally biased region" description="Low complexity" evidence="9">
    <location>
        <begin position="66"/>
        <end position="76"/>
    </location>
</feature>
<evidence type="ECO:0000313" key="11">
    <source>
        <dbReference type="EMBL" id="KUI58214.1"/>
    </source>
</evidence>
<dbReference type="UniPathway" id="UPA00232"/>
<accession>A0A194V2T2</accession>
<dbReference type="AlphaFoldDB" id="A0A194V2T2"/>
<organism evidence="11 12">
    <name type="scientific">Cytospora mali</name>
    <name type="common">Apple Valsa canker fungus</name>
    <name type="synonym">Valsa mali</name>
    <dbReference type="NCBI Taxonomy" id="578113"/>
    <lineage>
        <taxon>Eukaryota</taxon>
        <taxon>Fungi</taxon>
        <taxon>Dikarya</taxon>
        <taxon>Ascomycota</taxon>
        <taxon>Pezizomycotina</taxon>
        <taxon>Sordariomycetes</taxon>
        <taxon>Sordariomycetidae</taxon>
        <taxon>Diaporthales</taxon>
        <taxon>Cytosporaceae</taxon>
        <taxon>Cytospora</taxon>
    </lineage>
</organism>
<evidence type="ECO:0000256" key="4">
    <source>
        <dbReference type="ARBA" id="ARBA00022688"/>
    </source>
</evidence>